<comment type="caution">
    <text evidence="1">The sequence shown here is derived from an EMBL/GenBank/DDBJ whole genome shotgun (WGS) entry which is preliminary data.</text>
</comment>
<reference evidence="2" key="1">
    <citation type="submission" date="2016-07" db="EMBL/GenBank/DDBJ databases">
        <title>Sequence Frankia sp. strain CcI1.17.</title>
        <authorList>
            <person name="Ghodhbane-Gtari F."/>
            <person name="Swanson E."/>
            <person name="Gueddou A."/>
            <person name="Morris K."/>
            <person name="Hezbri K."/>
            <person name="Ktari A."/>
            <person name="Nouioui I."/>
            <person name="Abebe-Akele F."/>
            <person name="Simpson S."/>
            <person name="Thomas K."/>
            <person name="Gtari M."/>
            <person name="Tisa L.S."/>
            <person name="Hurst S."/>
        </authorList>
    </citation>
    <scope>NUCLEOTIDE SEQUENCE [LARGE SCALE GENOMIC DNA]</scope>
    <source>
        <strain evidence="2">Cc1.17</strain>
    </source>
</reference>
<protein>
    <submittedName>
        <fullName evidence="1">Uncharacterized protein</fullName>
    </submittedName>
</protein>
<keyword evidence="2" id="KW-1185">Reference proteome</keyword>
<dbReference type="OrthoDB" id="9807072at2"/>
<dbReference type="Proteomes" id="UP000179627">
    <property type="component" value="Unassembled WGS sequence"/>
</dbReference>
<evidence type="ECO:0000313" key="1">
    <source>
        <dbReference type="EMBL" id="OHV46178.1"/>
    </source>
</evidence>
<name>A0A1S1RHC6_9ACTN</name>
<evidence type="ECO:0000313" key="2">
    <source>
        <dbReference type="Proteomes" id="UP000179627"/>
    </source>
</evidence>
<dbReference type="AlphaFoldDB" id="A0A1S1RHC6"/>
<gene>
    <name evidence="1" type="ORF">CC117_00485</name>
</gene>
<organism evidence="1 2">
    <name type="scientific">Parafrankia colletiae</name>
    <dbReference type="NCBI Taxonomy" id="573497"/>
    <lineage>
        <taxon>Bacteria</taxon>
        <taxon>Bacillati</taxon>
        <taxon>Actinomycetota</taxon>
        <taxon>Actinomycetes</taxon>
        <taxon>Frankiales</taxon>
        <taxon>Frankiaceae</taxon>
        <taxon>Parafrankia</taxon>
    </lineage>
</organism>
<proteinExistence type="predicted"/>
<accession>A0A1S1RHC6</accession>
<dbReference type="EMBL" id="MBLM01000002">
    <property type="protein sequence ID" value="OHV46178.1"/>
    <property type="molecule type" value="Genomic_DNA"/>
</dbReference>
<dbReference type="RefSeq" id="WP_071081731.1">
    <property type="nucleotide sequence ID" value="NZ_MBLM01000002.1"/>
</dbReference>
<sequence length="101" mass="11163">MSMIRVEPHGGRDFAVEIAEETAPGATARTFSYRVRVDDAVIAALELDPDDDAGLSALVRESFGYLLAREPASSILPDFDLSTISRYFPGYLDEIRSRVPR</sequence>